<keyword evidence="4 5" id="KW-0472">Membrane</keyword>
<evidence type="ECO:0000256" key="5">
    <source>
        <dbReference type="SAM" id="Phobius"/>
    </source>
</evidence>
<evidence type="ECO:0000313" key="7">
    <source>
        <dbReference type="EMBL" id="OQP54371.1"/>
    </source>
</evidence>
<comment type="subcellular location">
    <subcellularLocation>
        <location evidence="1">Membrane</location>
        <topology evidence="1">Multi-pass membrane protein</topology>
    </subcellularLocation>
</comment>
<dbReference type="InterPro" id="IPR009908">
    <property type="entry name" value="Methylamine_util_MauE"/>
</dbReference>
<dbReference type="OrthoDB" id="680026at2"/>
<dbReference type="GO" id="GO:0016020">
    <property type="term" value="C:membrane"/>
    <property type="evidence" value="ECO:0007669"/>
    <property type="project" value="UniProtKB-SubCell"/>
</dbReference>
<accession>A0A1V9F7X0</accession>
<feature type="transmembrane region" description="Helical" evidence="5">
    <location>
        <begin position="88"/>
        <end position="110"/>
    </location>
</feature>
<dbReference type="STRING" id="354355.SAMN05660816_05115"/>
<dbReference type="Pfam" id="PF07291">
    <property type="entry name" value="MauE"/>
    <property type="match status" value="1"/>
</dbReference>
<evidence type="ECO:0000313" key="8">
    <source>
        <dbReference type="Proteomes" id="UP000192610"/>
    </source>
</evidence>
<keyword evidence="2 5" id="KW-0812">Transmembrane</keyword>
<evidence type="ECO:0000256" key="1">
    <source>
        <dbReference type="ARBA" id="ARBA00004141"/>
    </source>
</evidence>
<dbReference type="GO" id="GO:0030416">
    <property type="term" value="P:methylamine metabolic process"/>
    <property type="evidence" value="ECO:0007669"/>
    <property type="project" value="InterPro"/>
</dbReference>
<dbReference type="EMBL" id="LVXG01000004">
    <property type="protein sequence ID" value="OQP54371.1"/>
    <property type="molecule type" value="Genomic_DNA"/>
</dbReference>
<feature type="domain" description="Methylamine utilisation protein MauE" evidence="6">
    <location>
        <begin position="19"/>
        <end position="144"/>
    </location>
</feature>
<feature type="transmembrane region" description="Helical" evidence="5">
    <location>
        <begin position="130"/>
        <end position="146"/>
    </location>
</feature>
<evidence type="ECO:0000256" key="4">
    <source>
        <dbReference type="ARBA" id="ARBA00023136"/>
    </source>
</evidence>
<keyword evidence="3 5" id="KW-1133">Transmembrane helix</keyword>
<evidence type="ECO:0000256" key="3">
    <source>
        <dbReference type="ARBA" id="ARBA00022989"/>
    </source>
</evidence>
<protein>
    <recommendedName>
        <fullName evidence="6">Methylamine utilisation protein MauE domain-containing protein</fullName>
    </recommendedName>
</protein>
<proteinExistence type="predicted"/>
<sequence>MQKQHGLLRILTFTWLSKSTIVEIISMLFIILFLYTGLSKLIDYYEFKDQLIDNPILKPFASIVVWALPLTEFIVCVLLIIPRWRLKGLYASMALMIAFTIYVAGVLSFYKELPCSCGGIISLLSWKQHLVFNSAFILLAFAGVKLERQLRRSAKAALTQQIQ</sequence>
<dbReference type="UniPathway" id="UPA00895"/>
<keyword evidence="8" id="KW-1185">Reference proteome</keyword>
<organism evidence="7 8">
    <name type="scientific">Niastella yeongjuensis</name>
    <dbReference type="NCBI Taxonomy" id="354355"/>
    <lineage>
        <taxon>Bacteria</taxon>
        <taxon>Pseudomonadati</taxon>
        <taxon>Bacteroidota</taxon>
        <taxon>Chitinophagia</taxon>
        <taxon>Chitinophagales</taxon>
        <taxon>Chitinophagaceae</taxon>
        <taxon>Niastella</taxon>
    </lineage>
</organism>
<dbReference type="AlphaFoldDB" id="A0A1V9F7X0"/>
<feature type="transmembrane region" description="Helical" evidence="5">
    <location>
        <begin position="21"/>
        <end position="39"/>
    </location>
</feature>
<evidence type="ECO:0000259" key="6">
    <source>
        <dbReference type="Pfam" id="PF07291"/>
    </source>
</evidence>
<evidence type="ECO:0000256" key="2">
    <source>
        <dbReference type="ARBA" id="ARBA00022692"/>
    </source>
</evidence>
<dbReference type="Proteomes" id="UP000192610">
    <property type="component" value="Unassembled WGS sequence"/>
</dbReference>
<reference evidence="8" key="1">
    <citation type="submission" date="2016-04" db="EMBL/GenBank/DDBJ databases">
        <authorList>
            <person name="Chen L."/>
            <person name="Zhuang W."/>
            <person name="Wang G."/>
        </authorList>
    </citation>
    <scope>NUCLEOTIDE SEQUENCE [LARGE SCALE GENOMIC DNA]</scope>
    <source>
        <strain evidence="8">17621</strain>
    </source>
</reference>
<feature type="transmembrane region" description="Helical" evidence="5">
    <location>
        <begin position="59"/>
        <end position="81"/>
    </location>
</feature>
<comment type="caution">
    <text evidence="7">The sequence shown here is derived from an EMBL/GenBank/DDBJ whole genome shotgun (WGS) entry which is preliminary data.</text>
</comment>
<name>A0A1V9F7X0_9BACT</name>
<gene>
    <name evidence="7" type="ORF">A4H97_22960</name>
</gene>